<dbReference type="GO" id="GO:0006412">
    <property type="term" value="P:translation"/>
    <property type="evidence" value="ECO:0007669"/>
    <property type="project" value="InterPro"/>
</dbReference>
<name>A0A8J2KR72_9HEXA</name>
<dbReference type="GO" id="GO:0005739">
    <property type="term" value="C:mitochondrion"/>
    <property type="evidence" value="ECO:0007669"/>
    <property type="project" value="TreeGrafter"/>
</dbReference>
<evidence type="ECO:0000313" key="1">
    <source>
        <dbReference type="EMBL" id="CAG7818256.1"/>
    </source>
</evidence>
<dbReference type="FunFam" id="2.40.150.20:FF:000018">
    <property type="entry name" value="Ribosomal protein L14, putative"/>
    <property type="match status" value="1"/>
</dbReference>
<evidence type="ECO:0000313" key="2">
    <source>
        <dbReference type="Proteomes" id="UP000708208"/>
    </source>
</evidence>
<dbReference type="PANTHER" id="PTHR21037:SF3">
    <property type="entry name" value="LARGE RIBOSOMAL SUBUNIT PROTEIN UL14M"/>
    <property type="match status" value="1"/>
</dbReference>
<comment type="caution">
    <text evidence="1">The sequence shown here is derived from an EMBL/GenBank/DDBJ whole genome shotgun (WGS) entry which is preliminary data.</text>
</comment>
<dbReference type="InterPro" id="IPR000218">
    <property type="entry name" value="Ribosomal_uL14"/>
</dbReference>
<dbReference type="Pfam" id="PF00238">
    <property type="entry name" value="Ribosomal_L14"/>
    <property type="match status" value="1"/>
</dbReference>
<dbReference type="GO" id="GO:0003735">
    <property type="term" value="F:structural constituent of ribosome"/>
    <property type="evidence" value="ECO:0007669"/>
    <property type="project" value="InterPro"/>
</dbReference>
<proteinExistence type="inferred from homology"/>
<sequence length="215" mass="23726">MSHTRNLQVSIAKNTWIKMLELLSRGLQRNFQQIRSFQTAVAVLAQPQHNPSVGKHHHPPSAIHKLTRLRCVDNSAIGKQAMAEGKPLKVIHVYTKTGKGGIGDKVLMTIKGEMKKGIIVGVKMNQKTFLPKTDTNNVVLVDDNGTPLGTRIHVPIPMVLRSILKNKSVGKGQLSPDCQTNFGNKSLIRFPQLRILQFVSGKGATGLPTLFRSRM</sequence>
<dbReference type="GO" id="GO:0005840">
    <property type="term" value="C:ribosome"/>
    <property type="evidence" value="ECO:0007669"/>
    <property type="project" value="InterPro"/>
</dbReference>
<dbReference type="OrthoDB" id="274765at2759"/>
<protein>
    <recommendedName>
        <fullName evidence="3">60S ribosomal protein L23</fullName>
    </recommendedName>
</protein>
<keyword evidence="2" id="KW-1185">Reference proteome</keyword>
<dbReference type="EMBL" id="CAJVCH010416092">
    <property type="protein sequence ID" value="CAG7818256.1"/>
    <property type="molecule type" value="Genomic_DNA"/>
</dbReference>
<dbReference type="HAMAP" id="MF_01367">
    <property type="entry name" value="Ribosomal_uL14"/>
    <property type="match status" value="1"/>
</dbReference>
<dbReference type="SMART" id="SM01374">
    <property type="entry name" value="Ribosomal_L14"/>
    <property type="match status" value="1"/>
</dbReference>
<reference evidence="1" key="1">
    <citation type="submission" date="2021-06" db="EMBL/GenBank/DDBJ databases">
        <authorList>
            <person name="Hodson N. C."/>
            <person name="Mongue J. A."/>
            <person name="Jaron S. K."/>
        </authorList>
    </citation>
    <scope>NUCLEOTIDE SEQUENCE</scope>
</reference>
<organism evidence="1 2">
    <name type="scientific">Allacma fusca</name>
    <dbReference type="NCBI Taxonomy" id="39272"/>
    <lineage>
        <taxon>Eukaryota</taxon>
        <taxon>Metazoa</taxon>
        <taxon>Ecdysozoa</taxon>
        <taxon>Arthropoda</taxon>
        <taxon>Hexapoda</taxon>
        <taxon>Collembola</taxon>
        <taxon>Symphypleona</taxon>
        <taxon>Sminthuridae</taxon>
        <taxon>Allacma</taxon>
    </lineage>
</organism>
<accession>A0A8J2KR72</accession>
<evidence type="ECO:0008006" key="3">
    <source>
        <dbReference type="Google" id="ProtNLM"/>
    </source>
</evidence>
<dbReference type="Proteomes" id="UP000708208">
    <property type="component" value="Unassembled WGS sequence"/>
</dbReference>
<dbReference type="PANTHER" id="PTHR21037">
    <property type="entry name" value="39S RIBOSOMAL PROTEIN L14, MITOCHONDRIAL"/>
    <property type="match status" value="1"/>
</dbReference>
<dbReference type="AlphaFoldDB" id="A0A8J2KR72"/>
<dbReference type="CDD" id="cd00337">
    <property type="entry name" value="Ribosomal_uL14"/>
    <property type="match status" value="1"/>
</dbReference>
<gene>
    <name evidence="1" type="ORF">AFUS01_LOCUS28770</name>
</gene>